<feature type="binding site" evidence="3">
    <location>
        <position position="108"/>
    </location>
    <ligand>
        <name>ATP</name>
        <dbReference type="ChEBI" id="CHEBI:30616"/>
    </ligand>
</feature>
<keyword evidence="8" id="KW-1185">Reference proteome</keyword>
<evidence type="ECO:0000256" key="2">
    <source>
        <dbReference type="ARBA" id="ARBA00022840"/>
    </source>
</evidence>
<keyword evidence="4" id="KW-0808">Transferase</keyword>
<dbReference type="Gene3D" id="3.30.200.20">
    <property type="entry name" value="Phosphorylase Kinase, domain 1"/>
    <property type="match status" value="2"/>
</dbReference>
<reference evidence="7" key="1">
    <citation type="submission" date="2020-05" db="EMBL/GenBank/DDBJ databases">
        <title>Phylogenomic resolution of chytrid fungi.</title>
        <authorList>
            <person name="Stajich J.E."/>
            <person name="Amses K."/>
            <person name="Simmons R."/>
            <person name="Seto K."/>
            <person name="Myers J."/>
            <person name="Bonds A."/>
            <person name="Quandt C.A."/>
            <person name="Barry K."/>
            <person name="Liu P."/>
            <person name="Grigoriev I."/>
            <person name="Longcore J.E."/>
            <person name="James T.Y."/>
        </authorList>
    </citation>
    <scope>NUCLEOTIDE SEQUENCE</scope>
    <source>
        <strain evidence="7">JEL0476</strain>
    </source>
</reference>
<protein>
    <recommendedName>
        <fullName evidence="6">Protein kinase domain-containing protein</fullName>
    </recommendedName>
</protein>
<evidence type="ECO:0000313" key="7">
    <source>
        <dbReference type="EMBL" id="KAJ3223922.1"/>
    </source>
</evidence>
<dbReference type="InterPro" id="IPR008271">
    <property type="entry name" value="Ser/Thr_kinase_AS"/>
</dbReference>
<dbReference type="SUPFAM" id="SSF56112">
    <property type="entry name" value="Protein kinase-like (PK-like)"/>
    <property type="match status" value="1"/>
</dbReference>
<comment type="caution">
    <text evidence="7">The sequence shown here is derived from an EMBL/GenBank/DDBJ whole genome shotgun (WGS) entry which is preliminary data.</text>
</comment>
<accession>A0AAD5U465</accession>
<evidence type="ECO:0000256" key="4">
    <source>
        <dbReference type="RuleBase" id="RU000304"/>
    </source>
</evidence>
<dbReference type="SMART" id="SM00220">
    <property type="entry name" value="S_TKc"/>
    <property type="match status" value="1"/>
</dbReference>
<feature type="compositionally biased region" description="Low complexity" evidence="5">
    <location>
        <begin position="1"/>
        <end position="11"/>
    </location>
</feature>
<evidence type="ECO:0000259" key="6">
    <source>
        <dbReference type="PROSITE" id="PS50011"/>
    </source>
</evidence>
<dbReference type="PROSITE" id="PS00108">
    <property type="entry name" value="PROTEIN_KINASE_ST"/>
    <property type="match status" value="1"/>
</dbReference>
<dbReference type="PANTHER" id="PTHR24346">
    <property type="entry name" value="MAP/MICROTUBULE AFFINITY-REGULATING KINASE"/>
    <property type="match status" value="1"/>
</dbReference>
<evidence type="ECO:0000256" key="3">
    <source>
        <dbReference type="PROSITE-ProRule" id="PRU10141"/>
    </source>
</evidence>
<dbReference type="GO" id="GO:0005524">
    <property type="term" value="F:ATP binding"/>
    <property type="evidence" value="ECO:0007669"/>
    <property type="project" value="UniProtKB-UniRule"/>
</dbReference>
<feature type="region of interest" description="Disordered" evidence="5">
    <location>
        <begin position="1"/>
        <end position="20"/>
    </location>
</feature>
<dbReference type="Pfam" id="PF00069">
    <property type="entry name" value="Pkinase"/>
    <property type="match status" value="2"/>
</dbReference>
<dbReference type="EMBL" id="JADGJW010000112">
    <property type="protein sequence ID" value="KAJ3223922.1"/>
    <property type="molecule type" value="Genomic_DNA"/>
</dbReference>
<dbReference type="AlphaFoldDB" id="A0AAD5U465"/>
<dbReference type="InterPro" id="IPR017441">
    <property type="entry name" value="Protein_kinase_ATP_BS"/>
</dbReference>
<dbReference type="Proteomes" id="UP001211065">
    <property type="component" value="Unassembled WGS sequence"/>
</dbReference>
<evidence type="ECO:0000256" key="1">
    <source>
        <dbReference type="ARBA" id="ARBA00022741"/>
    </source>
</evidence>
<keyword evidence="4" id="KW-0723">Serine/threonine-protein kinase</keyword>
<gene>
    <name evidence="7" type="ORF">HK099_000518</name>
</gene>
<dbReference type="Gene3D" id="1.10.510.10">
    <property type="entry name" value="Transferase(Phosphotransferase) domain 1"/>
    <property type="match status" value="2"/>
</dbReference>
<dbReference type="GO" id="GO:0005737">
    <property type="term" value="C:cytoplasm"/>
    <property type="evidence" value="ECO:0007669"/>
    <property type="project" value="TreeGrafter"/>
</dbReference>
<dbReference type="PROSITE" id="PS50011">
    <property type="entry name" value="PROTEIN_KINASE_DOM"/>
    <property type="match status" value="1"/>
</dbReference>
<name>A0AAD5U465_9FUNG</name>
<organism evidence="7 8">
    <name type="scientific">Clydaea vesicula</name>
    <dbReference type="NCBI Taxonomy" id="447962"/>
    <lineage>
        <taxon>Eukaryota</taxon>
        <taxon>Fungi</taxon>
        <taxon>Fungi incertae sedis</taxon>
        <taxon>Chytridiomycota</taxon>
        <taxon>Chytridiomycota incertae sedis</taxon>
        <taxon>Chytridiomycetes</taxon>
        <taxon>Lobulomycetales</taxon>
        <taxon>Lobulomycetaceae</taxon>
        <taxon>Clydaea</taxon>
    </lineage>
</organism>
<keyword evidence="1 3" id="KW-0547">Nucleotide-binding</keyword>
<keyword evidence="2 3" id="KW-0067">ATP-binding</keyword>
<evidence type="ECO:0000313" key="8">
    <source>
        <dbReference type="Proteomes" id="UP001211065"/>
    </source>
</evidence>
<proteinExistence type="inferred from homology"/>
<evidence type="ECO:0000256" key="5">
    <source>
        <dbReference type="SAM" id="MobiDB-lite"/>
    </source>
</evidence>
<dbReference type="InterPro" id="IPR000719">
    <property type="entry name" value="Prot_kinase_dom"/>
</dbReference>
<sequence length="485" mass="53903">MDSSSSVTSSTKNSPNDNQIPILRKKQSLNRTSSISRVNCDSLASPAASFLSQIYDDTSQETYNFGPGDEIGAYVLHKEIGVGTFGTVFEARRESICNSATSPSVAVKVISRNSTSGSLSSSYSNSYNSKVVPNYDAMKLPSEEEIQNLVFQETFIWKQLSHPNILNLHDVVEADDNVFVISEIAKGGSLFHYLQKHPGGIPEKDAARLFRELVYALKYIHDLGIVHRDIKAENILLVDKLDESDNNSSISRGFDMNPVKKSVRSTVLHDAFNSPSSTIPSLTQQSSSSNPKGIWIANKENNNNNFPSSMNSSTPSSAISLTEPFQFEQTTDFLHNTDIEKFEVNFLETKRKSFAQDLDLNSYVCKLADFGLSAYIDDKDKKNSVVGSIHYCSPEEMRQQCFGQPSSDIWSLGVVLFAMVTGSLPFNDDYLPRLQQSIVNGRYDKSKLSKLSKNLQNLVASMLTVSREKRATMNDLLQDLWVLEG</sequence>
<dbReference type="GO" id="GO:0035556">
    <property type="term" value="P:intracellular signal transduction"/>
    <property type="evidence" value="ECO:0007669"/>
    <property type="project" value="TreeGrafter"/>
</dbReference>
<feature type="domain" description="Protein kinase" evidence="6">
    <location>
        <begin position="74"/>
        <end position="482"/>
    </location>
</feature>
<keyword evidence="4" id="KW-0418">Kinase</keyword>
<dbReference type="PANTHER" id="PTHR24346:SF110">
    <property type="entry name" value="NON-SPECIFIC SERINE_THREONINE PROTEIN KINASE"/>
    <property type="match status" value="1"/>
</dbReference>
<comment type="similarity">
    <text evidence="4">Belongs to the protein kinase superfamily.</text>
</comment>
<dbReference type="InterPro" id="IPR011009">
    <property type="entry name" value="Kinase-like_dom_sf"/>
</dbReference>
<dbReference type="PROSITE" id="PS00107">
    <property type="entry name" value="PROTEIN_KINASE_ATP"/>
    <property type="match status" value="1"/>
</dbReference>
<dbReference type="GO" id="GO:0004674">
    <property type="term" value="F:protein serine/threonine kinase activity"/>
    <property type="evidence" value="ECO:0007669"/>
    <property type="project" value="UniProtKB-KW"/>
</dbReference>